<dbReference type="EMBL" id="FNQE01000033">
    <property type="protein sequence ID" value="SDZ30455.1"/>
    <property type="molecule type" value="Genomic_DNA"/>
</dbReference>
<sequence length="82" mass="9544">MYIDKYLTEKDLLTDLVYSQRQIWNTYDCALIESSCQDLKEILLKCQLNILQNQSSISKAMEIRGWSAVNPASENKIESFIH</sequence>
<dbReference type="STRING" id="415015.SAMN05660462_02613"/>
<evidence type="ECO:0000313" key="2">
    <source>
        <dbReference type="Proteomes" id="UP000198625"/>
    </source>
</evidence>
<dbReference type="InterPro" id="IPR012851">
    <property type="entry name" value="Spore_coat_CotF-like"/>
</dbReference>
<dbReference type="Pfam" id="PF07875">
    <property type="entry name" value="Coat_F"/>
    <property type="match status" value="1"/>
</dbReference>
<keyword evidence="2" id="KW-1185">Reference proteome</keyword>
<protein>
    <submittedName>
        <fullName evidence="1">Coat F domain-containing protein</fullName>
    </submittedName>
</protein>
<gene>
    <name evidence="1" type="ORF">SAMN05660462_02613</name>
</gene>
<evidence type="ECO:0000313" key="1">
    <source>
        <dbReference type="EMBL" id="SDZ30455.1"/>
    </source>
</evidence>
<dbReference type="RefSeq" id="WP_091732113.1">
    <property type="nucleotide sequence ID" value="NZ_FNQE01000033.1"/>
</dbReference>
<reference evidence="1 2" key="1">
    <citation type="submission" date="2016-10" db="EMBL/GenBank/DDBJ databases">
        <authorList>
            <person name="de Groot N.N."/>
        </authorList>
    </citation>
    <scope>NUCLEOTIDE SEQUENCE [LARGE SCALE GENOMIC DNA]</scope>
    <source>
        <strain evidence="1 2">DSM 21650</strain>
    </source>
</reference>
<organism evidence="1 2">
    <name type="scientific">Proteiniborus ethanoligenes</name>
    <dbReference type="NCBI Taxonomy" id="415015"/>
    <lineage>
        <taxon>Bacteria</taxon>
        <taxon>Bacillati</taxon>
        <taxon>Bacillota</taxon>
        <taxon>Clostridia</taxon>
        <taxon>Eubacteriales</taxon>
        <taxon>Proteiniborus</taxon>
    </lineage>
</organism>
<dbReference type="AlphaFoldDB" id="A0A1H3RYV8"/>
<dbReference type="Proteomes" id="UP000198625">
    <property type="component" value="Unassembled WGS sequence"/>
</dbReference>
<proteinExistence type="predicted"/>
<accession>A0A1H3RYV8</accession>
<dbReference type="OrthoDB" id="1685263at2"/>
<name>A0A1H3RYV8_9FIRM</name>